<keyword evidence="1" id="KW-1133">Transmembrane helix</keyword>
<name>A0A139AJI5_GONPJ</name>
<evidence type="ECO:0000256" key="1">
    <source>
        <dbReference type="SAM" id="Phobius"/>
    </source>
</evidence>
<dbReference type="Proteomes" id="UP000070544">
    <property type="component" value="Unassembled WGS sequence"/>
</dbReference>
<evidence type="ECO:0000313" key="2">
    <source>
        <dbReference type="EMBL" id="KXS16565.1"/>
    </source>
</evidence>
<feature type="transmembrane region" description="Helical" evidence="1">
    <location>
        <begin position="20"/>
        <end position="38"/>
    </location>
</feature>
<proteinExistence type="predicted"/>
<keyword evidence="3" id="KW-1185">Reference proteome</keyword>
<reference evidence="2 3" key="1">
    <citation type="journal article" date="2015" name="Genome Biol. Evol.">
        <title>Phylogenomic analyses indicate that early fungi evolved digesting cell walls of algal ancestors of land plants.</title>
        <authorList>
            <person name="Chang Y."/>
            <person name="Wang S."/>
            <person name="Sekimoto S."/>
            <person name="Aerts A.L."/>
            <person name="Choi C."/>
            <person name="Clum A."/>
            <person name="LaButti K.M."/>
            <person name="Lindquist E.A."/>
            <person name="Yee Ngan C."/>
            <person name="Ohm R.A."/>
            <person name="Salamov A.A."/>
            <person name="Grigoriev I.V."/>
            <person name="Spatafora J.W."/>
            <person name="Berbee M.L."/>
        </authorList>
    </citation>
    <scope>NUCLEOTIDE SEQUENCE [LARGE SCALE GENOMIC DNA]</scope>
    <source>
        <strain evidence="2 3">JEL478</strain>
    </source>
</reference>
<organism evidence="2 3">
    <name type="scientific">Gonapodya prolifera (strain JEL478)</name>
    <name type="common">Monoblepharis prolifera</name>
    <dbReference type="NCBI Taxonomy" id="1344416"/>
    <lineage>
        <taxon>Eukaryota</taxon>
        <taxon>Fungi</taxon>
        <taxon>Fungi incertae sedis</taxon>
        <taxon>Chytridiomycota</taxon>
        <taxon>Chytridiomycota incertae sedis</taxon>
        <taxon>Monoblepharidomycetes</taxon>
        <taxon>Monoblepharidales</taxon>
        <taxon>Gonapodyaceae</taxon>
        <taxon>Gonapodya</taxon>
    </lineage>
</organism>
<gene>
    <name evidence="2" type="ORF">M427DRAFT_287697</name>
</gene>
<accession>A0A139AJI5</accession>
<keyword evidence="1" id="KW-0812">Transmembrane</keyword>
<keyword evidence="1" id="KW-0472">Membrane</keyword>
<sequence>MWAFVPIPSPSSFMLFPPSLLFLPPPYVVFFLFTQLWFRLTLSHCQYSPFFIFEVSSRTLFLFSFSPPWHHYPFWLSPRNVVSAKFVSSGVFSPLVALGPWASACSGPDPNSQQLTFILSVHLDGGYDVSMDLCLGTLITALRFCACLQQCLCRRVRH</sequence>
<dbReference type="AlphaFoldDB" id="A0A139AJI5"/>
<evidence type="ECO:0000313" key="3">
    <source>
        <dbReference type="Proteomes" id="UP000070544"/>
    </source>
</evidence>
<protein>
    <submittedName>
        <fullName evidence="2">Uncharacterized protein</fullName>
    </submittedName>
</protein>
<dbReference type="EMBL" id="KQ965751">
    <property type="protein sequence ID" value="KXS16565.1"/>
    <property type="molecule type" value="Genomic_DNA"/>
</dbReference>